<reference evidence="1 2" key="1">
    <citation type="journal article" date="2011" name="Proc. Natl. Acad. Sci. U.S.A.">
        <title>Evolutionary erosion of yeast sex chromosomes by mating-type switching accidents.</title>
        <authorList>
            <person name="Gordon J.L."/>
            <person name="Armisen D."/>
            <person name="Proux-Wera E."/>
            <person name="Oheigeartaigh S.S."/>
            <person name="Byrne K.P."/>
            <person name="Wolfe K.H."/>
        </authorList>
    </citation>
    <scope>NUCLEOTIDE SEQUENCE [LARGE SCALE GENOMIC DNA]</scope>
    <source>
        <strain evidence="2">ATCC 10597 / BCRC 20456 / CBS 421 / NBRC 0211 / NRRL Y-12639</strain>
    </source>
</reference>
<gene>
    <name evidence="1" type="primary">NDAI0D04120</name>
    <name evidence="1" type="ordered locus">NDAI_0D04120</name>
</gene>
<accession>G0WAB5</accession>
<keyword evidence="2" id="KW-1185">Reference proteome</keyword>
<evidence type="ECO:0000313" key="1">
    <source>
        <dbReference type="EMBL" id="CCD24726.1"/>
    </source>
</evidence>
<dbReference type="GeneID" id="11495026"/>
<dbReference type="InterPro" id="IPR031342">
    <property type="entry name" value="Mug163-like"/>
</dbReference>
<dbReference type="AlphaFoldDB" id="G0WAB5"/>
<dbReference type="Proteomes" id="UP000000689">
    <property type="component" value="Chromosome 4"/>
</dbReference>
<dbReference type="eggNOG" id="ENOG502S29P">
    <property type="taxonomic scope" value="Eukaryota"/>
</dbReference>
<dbReference type="Pfam" id="PF17119">
    <property type="entry name" value="MMU163"/>
    <property type="match status" value="1"/>
</dbReference>
<evidence type="ECO:0000313" key="2">
    <source>
        <dbReference type="Proteomes" id="UP000000689"/>
    </source>
</evidence>
<dbReference type="OrthoDB" id="5329385at2759"/>
<dbReference type="EMBL" id="HE580270">
    <property type="protein sequence ID" value="CCD24726.1"/>
    <property type="molecule type" value="Genomic_DNA"/>
</dbReference>
<proteinExistence type="predicted"/>
<dbReference type="HOGENOM" id="CLU_068099_1_0_1"/>
<sequence length="289" mass="32962">MRIHLPLHYYVFAPALRRQPLNVSNDLLQGKCISLLYLQKRPLSDDHHANLGTITKYLTVGGIPNLLQKSIDDKYLCEDVQLRLLPTIYPYIPTIHGRSKYNASLNAIRLIVRNFILSEKCRLHILSVQTVLSKSTLEKNANFKFITNHDKLIVKWQTCLSEDDCKTHKLENMKSTKLAGKNAAADDDESTSHIVDYILDPSKGQLNENIVSKHFQDINLSVAEDKEDGEASGEREIKEQKPKKISKLLKGIQIFEFNEDNTKIQVHTFENIEMINFEKKIDTGGAFAC</sequence>
<protein>
    <submittedName>
        <fullName evidence="1">Uncharacterized protein</fullName>
    </submittedName>
</protein>
<dbReference type="RefSeq" id="XP_003669969.1">
    <property type="nucleotide sequence ID" value="XM_003669921.1"/>
</dbReference>
<dbReference type="KEGG" id="ndi:NDAI_0D04120"/>
<dbReference type="STRING" id="1071378.G0WAB5"/>
<organism evidence="1 2">
    <name type="scientific">Naumovozyma dairenensis (strain ATCC 10597 / BCRC 20456 / CBS 421 / NBRC 0211 / NRRL Y-12639)</name>
    <name type="common">Saccharomyces dairenensis</name>
    <dbReference type="NCBI Taxonomy" id="1071378"/>
    <lineage>
        <taxon>Eukaryota</taxon>
        <taxon>Fungi</taxon>
        <taxon>Dikarya</taxon>
        <taxon>Ascomycota</taxon>
        <taxon>Saccharomycotina</taxon>
        <taxon>Saccharomycetes</taxon>
        <taxon>Saccharomycetales</taxon>
        <taxon>Saccharomycetaceae</taxon>
        <taxon>Naumovozyma</taxon>
    </lineage>
</organism>
<name>G0WAB5_NAUDC</name>